<dbReference type="EMBL" id="JAMKPW020000002">
    <property type="protein sequence ID" value="KAK8220094.1"/>
    <property type="molecule type" value="Genomic_DNA"/>
</dbReference>
<evidence type="ECO:0000313" key="1">
    <source>
        <dbReference type="EMBL" id="KAK8220094.1"/>
    </source>
</evidence>
<name>A0ACC3SN47_9PEZI</name>
<proteinExistence type="predicted"/>
<protein>
    <submittedName>
        <fullName evidence="1">Serine/threonine-protein kinase tel1</fullName>
        <ecNumber evidence="1">2.7.11.1</ecNumber>
    </submittedName>
</protein>
<gene>
    <name evidence="1" type="primary">TEL1</name>
    <name evidence="1" type="ORF">M8818_000510</name>
</gene>
<dbReference type="Proteomes" id="UP001320706">
    <property type="component" value="Unassembled WGS sequence"/>
</dbReference>
<organism evidence="1 2">
    <name type="scientific">Zalaria obscura</name>
    <dbReference type="NCBI Taxonomy" id="2024903"/>
    <lineage>
        <taxon>Eukaryota</taxon>
        <taxon>Fungi</taxon>
        <taxon>Dikarya</taxon>
        <taxon>Ascomycota</taxon>
        <taxon>Pezizomycotina</taxon>
        <taxon>Dothideomycetes</taxon>
        <taxon>Dothideomycetidae</taxon>
        <taxon>Dothideales</taxon>
        <taxon>Zalariaceae</taxon>
        <taxon>Zalaria</taxon>
    </lineage>
</organism>
<keyword evidence="1" id="KW-0418">Kinase</keyword>
<comment type="caution">
    <text evidence="1">The sequence shown here is derived from an EMBL/GenBank/DDBJ whole genome shotgun (WGS) entry which is preliminary data.</text>
</comment>
<keyword evidence="1" id="KW-0808">Transferase</keyword>
<sequence length="2299" mass="255300">MEEVNVANALERLDASTIRERDEALADLKHILSYNQRNPRKAVLKDSAFHKIFETIFRVASTERSNYLRSQSNVSKTVRSASSLRLSSCAAALRIAVEFGVRNIKVKTLKALIDHILESLPDARGEFCEPLALDYTKCLNEIFAYQPHVEHLPLELWEQVCTFCLEALGARTNDSEEDAALGASVAASYSSSKGDNLRSSRSNAKLPRTSQVGRPLQKNIAEELVSCLRHLTEAPSAPLLPCSHQILSVMINYLSDVHSPGKSVQDAVAVIHQTLARTTTEAVQTTLSLTEKLLRVTRALWPLRSGAVKDELLVLLVLLKPYIRHSVRALDLDVVRAEAGALLEAMHNEYTKRTGKEREVLHLEDLSLRFANAAIQSGLNCQVFALRNGNPRSENAWATLRMIAFLHSLQEHRSSEEDGQAVELEPSRSRKRQRLQHWIDDTLRSCNDSQASTRVCALQCISMSAQITRLDENSMLRVLDELSLRTADDGGLVSSWAFMALASVQIAERSLLVDAIDAIASSIEFNGPSLFCDSVSALLGTVITYARLERTMASNDVSERVLTWLFRRWSPSKDPFMPWIIHLAHRAAGNITERASAAHNAQIQTIDVLDLVNVCIGIQPHIPMEQPFPIWGAVAQSFIVAAESQGLVQYLLLEQENEMLLFTEVSKPDHVDRSEVHMLPNATICSMVVAMCTSEVSRSIDQWQQCMSQRLNSITTDVIRVLCTLINVAECLTGGPVARNASRVDKLRSNSATLLDLVSSHLMVAIHEHGHVDAALDVFVRHPLSDLAEASQRGLHPCHCTISLCAQLSRALETRQHTQQESLGQDDDLEELEPAFETERSQGHLPGGHDAGLRRDVPSSTDISSRRAGAATYAKLLRILAGAKEAPSSSSTTSALFCQSIIALPTSHILAARAVVAHLPGLGFNMETDDIDRLLAFLADELLSSYEYERSEVATGLVLDFLSSVANDIGHSSAGALYELGIDMYKWYTVTALAANILSNNAQRRLSAFMLRLLQINPDYGTTDALPTPRQLSKTLAFGSPREVFTLFSPQLLYTWLESHSLQDLPYSVFGYEELGDLLKQNAMELFAQLLVRGQDKEVTWLSVTTGISKEDLLHRSFAKSLAYAISWDICMPSSSGTKNACESSLRSLLATKEEYRDLAIRHFPKTLAQMLVSMQSNDEAVDRALEKRPAHAKIVTALREMRAFSSSSRSLPETQQPSFKGKFFVDQLERLSKRAGKEVHNAIDTAAFTIVARSLLNDMHPALGPLHVCQVVRQLRLLVAISGDTALAGYPLEMLIHGLGPLAVDSQCADDAIGVLQFLYQHGKPYLTTDMPAMAGQALLTMLSIKTFLNSKRDQTTQESQYQATVARLKAFHDTLFSQLSDCQQSVPDRSRSRYLSIVQSCHDMNLPATADHGHPAAVLLRELLDDAERSQQLVDEIRRKKMMTLLRQQFKGPLSSAEDLFGSDELSVRYALQIWEATHGASPSEHSEWVAWAAGVLGRAYSSTGSLELVHQIKRATSRVTFRDNKSSVAAPSKTAIVTKLRNLLMSENRRHVGVSENTIRSIANRFPEAKEAVEFEQLLPSHIVVALSEPDTIEQLLERVEHEKDGLKGLMLHSAHMDASMRSAGATGPSEFQGVIGSLGVMNLSSLTHSLLSSKIAVSEYGTMSDTMLEAARKLEQWDIATPETQGSATATLYGALQGLREAQSIQKLKQQVDGALCDTLLRMRDPRSGAASVRSTMSALAVLTEIKEVASIQSQSHLTALWHRMETRQRGWDIGRSNDAQQMMSFRETIFSTLTRNKSLRDGLHLNLRDCRLVEVQALANSSSFARKHDLIQQSLTAATYLNELVPLCREIGLEIEAAAQLEVASILWKQDEVASSVQMLQDLCFKTDLGGQSVAIGRAGILAQLVSTSSITRYQSTDRTQGSQTATARLEKPEDVIAKYLKPAIAQLKTTSKGSEAGRVFHEFASFCDEQLQNPGNLEDYNRLAKLRQSKVDEIRGLDALLKATTDKAEKQRILRDRTKAKQWYDLDDQEFRRASKSRDEFVQQSLQNYLRALQASDEHDASVEARVKVYRAITEKYAPVLRYFFLERFEDPDEWFERRLAYTRSTATFSMLGHILGLGDRHCHNILLDEKSGEVIHIDLGVAFEAGRVLPVPEVVPFRLTRDIVDGMGITKTEGVFRRCCEFTMEALREDRDSIMTLLNVLRYDPLYNWTVSPLRAKRMQEAQEGALVEPDKPEAGSKRREYDAGEAGRALSIVEKKLSKTLSTAATVNELIQQATDERNLAVLFAGWAAYN</sequence>
<accession>A0ACC3SN47</accession>
<dbReference type="EC" id="2.7.11.1" evidence="1"/>
<evidence type="ECO:0000313" key="2">
    <source>
        <dbReference type="Proteomes" id="UP001320706"/>
    </source>
</evidence>
<keyword evidence="2" id="KW-1185">Reference proteome</keyword>
<reference evidence="1" key="1">
    <citation type="submission" date="2024-02" db="EMBL/GenBank/DDBJ databases">
        <title>Metagenome Assembled Genome of Zalaria obscura JY119.</title>
        <authorList>
            <person name="Vighnesh L."/>
            <person name="Jagadeeshwari U."/>
            <person name="Venkata Ramana C."/>
            <person name="Sasikala C."/>
        </authorList>
    </citation>
    <scope>NUCLEOTIDE SEQUENCE</scope>
    <source>
        <strain evidence="1">JY119</strain>
    </source>
</reference>